<dbReference type="InterPro" id="IPR001173">
    <property type="entry name" value="Glyco_trans_2-like"/>
</dbReference>
<keyword evidence="3" id="KW-1185">Reference proteome</keyword>
<dbReference type="PANTHER" id="PTHR43179">
    <property type="entry name" value="RHAMNOSYLTRANSFERASE WBBL"/>
    <property type="match status" value="1"/>
</dbReference>
<dbReference type="OrthoDB" id="761861at2"/>
<dbReference type="SUPFAM" id="SSF53448">
    <property type="entry name" value="Nucleotide-diphospho-sugar transferases"/>
    <property type="match status" value="1"/>
</dbReference>
<feature type="domain" description="Glycosyltransferase 2-like" evidence="1">
    <location>
        <begin position="3"/>
        <end position="160"/>
    </location>
</feature>
<dbReference type="Gene3D" id="3.90.550.10">
    <property type="entry name" value="Spore Coat Polysaccharide Biosynthesis Protein SpsA, Chain A"/>
    <property type="match status" value="1"/>
</dbReference>
<dbReference type="AlphaFoldDB" id="A0A2S6I2J9"/>
<dbReference type="Proteomes" id="UP000237662">
    <property type="component" value="Unassembled WGS sequence"/>
</dbReference>
<dbReference type="EMBL" id="PTJC01000006">
    <property type="protein sequence ID" value="PPK85395.1"/>
    <property type="molecule type" value="Genomic_DNA"/>
</dbReference>
<dbReference type="Pfam" id="PF00535">
    <property type="entry name" value="Glycos_transf_2"/>
    <property type="match status" value="1"/>
</dbReference>
<gene>
    <name evidence="2" type="ORF">CLV84_2291</name>
</gene>
<evidence type="ECO:0000313" key="3">
    <source>
        <dbReference type="Proteomes" id="UP000237662"/>
    </source>
</evidence>
<name>A0A2S6I2J9_9BACT</name>
<keyword evidence="2" id="KW-0808">Transferase</keyword>
<dbReference type="CDD" id="cd00761">
    <property type="entry name" value="Glyco_tranf_GTA_type"/>
    <property type="match status" value="1"/>
</dbReference>
<dbReference type="PANTHER" id="PTHR43179:SF7">
    <property type="entry name" value="RHAMNOSYLTRANSFERASE WBBL"/>
    <property type="match status" value="1"/>
</dbReference>
<proteinExistence type="predicted"/>
<evidence type="ECO:0000313" key="2">
    <source>
        <dbReference type="EMBL" id="PPK85395.1"/>
    </source>
</evidence>
<evidence type="ECO:0000259" key="1">
    <source>
        <dbReference type="Pfam" id="PF00535"/>
    </source>
</evidence>
<sequence>MLSVCIPVYHYDARPLANELRRQAIALDTPIEILVYDDASGTSWQCENRKLLDLPSVRYREMPENIGRAAIRNLMAREATGEHLIMLDVDSWPNPTLLENYAAHVSSEVVVGGTTYAIERPADPELFLHWHYGRRREALAPARRRNRFFQSNNFLVRREVMLANPFPDVDGYGHEDTLWGQLLVPAKITIQYIENPVVHLGLESNRVFLAKQKKAVENLRLLRKQHPTLRTRLTTFADRYPKFSTLSGYVPEEVLEKYVLETGNLKALDLLKLKWWISGWLPAIGYL</sequence>
<comment type="caution">
    <text evidence="2">The sequence shown here is derived from an EMBL/GenBank/DDBJ whole genome shotgun (WGS) entry which is preliminary data.</text>
</comment>
<dbReference type="RefSeq" id="WP_104419897.1">
    <property type="nucleotide sequence ID" value="NZ_PTJC01000006.1"/>
</dbReference>
<organism evidence="2 3">
    <name type="scientific">Neolewinella xylanilytica</name>
    <dbReference type="NCBI Taxonomy" id="1514080"/>
    <lineage>
        <taxon>Bacteria</taxon>
        <taxon>Pseudomonadati</taxon>
        <taxon>Bacteroidota</taxon>
        <taxon>Saprospiria</taxon>
        <taxon>Saprospirales</taxon>
        <taxon>Lewinellaceae</taxon>
        <taxon>Neolewinella</taxon>
    </lineage>
</organism>
<dbReference type="GO" id="GO:0016740">
    <property type="term" value="F:transferase activity"/>
    <property type="evidence" value="ECO:0007669"/>
    <property type="project" value="UniProtKB-KW"/>
</dbReference>
<reference evidence="2 3" key="1">
    <citation type="submission" date="2018-02" db="EMBL/GenBank/DDBJ databases">
        <title>Genomic Encyclopedia of Archaeal and Bacterial Type Strains, Phase II (KMG-II): from individual species to whole genera.</title>
        <authorList>
            <person name="Goeker M."/>
        </authorList>
    </citation>
    <scope>NUCLEOTIDE SEQUENCE [LARGE SCALE GENOMIC DNA]</scope>
    <source>
        <strain evidence="2 3">DSM 29526</strain>
    </source>
</reference>
<dbReference type="InterPro" id="IPR029044">
    <property type="entry name" value="Nucleotide-diphossugar_trans"/>
</dbReference>
<protein>
    <submittedName>
        <fullName evidence="2">Glycosyl transferase family 2</fullName>
    </submittedName>
</protein>
<accession>A0A2S6I2J9</accession>